<evidence type="ECO:0000256" key="1">
    <source>
        <dbReference type="SAM" id="MobiDB-lite"/>
    </source>
</evidence>
<evidence type="ECO:0000313" key="3">
    <source>
        <dbReference type="Proteomes" id="UP001210770"/>
    </source>
</evidence>
<dbReference type="AlphaFoldDB" id="A0AAX3LNU7"/>
<feature type="region of interest" description="Disordered" evidence="1">
    <location>
        <begin position="487"/>
        <end position="508"/>
    </location>
</feature>
<dbReference type="InterPro" id="IPR035965">
    <property type="entry name" value="PAS-like_dom_sf"/>
</dbReference>
<sequence>MALPDVIIVLAAASVTALAALWWLGSAAGRPAAAPPGIDDMSLLFEEGQLVHGSDNALTRFALAPGYHHWEDIRDALLSRFPEFPRTPRHGATGKLTLRAEDGDSPSELRITWRDALCWLHLPQTRATEEITEETFQKLAALRRASETSPNPAWQTDAAGRIIWHNRAYGALKRKAPADPECGGAALFSTPSPEHPNRVCLRCGDGDKPDWYALTTTTEDNVQVYHATCINAVVAAEEAQRNFVQTLAKTFAHLSIGLAIFDRNGQLALFNPALVDLTALPAPFLSARPTMVSFFDQLRESRRMPEPKNYKNWRHEIAEVIAAATDGRYQETWSLENGQTYSIRGRPHPDGATAFLIEDITAEVTLTRNFRAELEQSQSLLDTLEDGFAVFSASGVLTFCNAAYRARWKQDPDKSFAEITVNDAIRVWQEMSAANPLWPDVVEFVMGRGDRAGWNMPIYPHQGAPLSCEVSAIASGATLIRFRPIPVGADRSEPSNAPSAGDRRQPSN</sequence>
<dbReference type="EMBL" id="CP116423">
    <property type="protein sequence ID" value="WCE70359.1"/>
    <property type="molecule type" value="Genomic_DNA"/>
</dbReference>
<organism evidence="2 3">
    <name type="scientific">Sulfitobacter faviae</name>
    <dbReference type="NCBI Taxonomy" id="1775881"/>
    <lineage>
        <taxon>Bacteria</taxon>
        <taxon>Pseudomonadati</taxon>
        <taxon>Pseudomonadota</taxon>
        <taxon>Alphaproteobacteria</taxon>
        <taxon>Rhodobacterales</taxon>
        <taxon>Roseobacteraceae</taxon>
        <taxon>Sulfitobacter</taxon>
    </lineage>
</organism>
<gene>
    <name evidence="2" type="ORF">PL336_00470</name>
</gene>
<reference evidence="2" key="1">
    <citation type="submission" date="2023-01" db="EMBL/GenBank/DDBJ databases">
        <title>Comparative genomic analysis of cold water coral derived Sulfitobacter faviae: insights into their metabolism and habitat adaptation.</title>
        <authorList>
            <person name="Guo Y."/>
            <person name="Lin S."/>
            <person name="Huang Z."/>
            <person name="Tang K."/>
            <person name="Wang X."/>
        </authorList>
    </citation>
    <scope>NUCLEOTIDE SEQUENCE</scope>
    <source>
        <strain evidence="2">SCSIO W_1865</strain>
    </source>
</reference>
<name>A0AAX3LNU7_9RHOB</name>
<protein>
    <submittedName>
        <fullName evidence="2">PAS-domain containing protein</fullName>
    </submittedName>
</protein>
<proteinExistence type="predicted"/>
<dbReference type="RefSeq" id="WP_271688650.1">
    <property type="nucleotide sequence ID" value="NZ_CP116423.1"/>
</dbReference>
<dbReference type="SUPFAM" id="SSF55785">
    <property type="entry name" value="PYP-like sensor domain (PAS domain)"/>
    <property type="match status" value="2"/>
</dbReference>
<dbReference type="Pfam" id="PF12860">
    <property type="entry name" value="PAS_7"/>
    <property type="match status" value="1"/>
</dbReference>
<accession>A0AAX3LNU7</accession>
<evidence type="ECO:0000313" key="2">
    <source>
        <dbReference type="EMBL" id="WCE70359.1"/>
    </source>
</evidence>
<dbReference type="Proteomes" id="UP001210770">
    <property type="component" value="Chromosome"/>
</dbReference>